<dbReference type="EMBL" id="VIVN01000001">
    <property type="protein sequence ID" value="TWE09029.1"/>
    <property type="molecule type" value="Genomic_DNA"/>
</dbReference>
<sequence>MEMSSCMSGFGGTVQGELSEGLARLKSEHPPLREKMDGMYSLTQKIDQGIDMEENFHELIIKVKEFKGELDPHSEREEGVLFPMMGAYIGTTSGPIAVMEYEHDQAKSKIGAFLDQAKVGESTTDEKKKLAELVQNAYFILTDHFNKEENVLFPMAERMLSDVEKADLLQKIKEI</sequence>
<dbReference type="GO" id="GO:0005886">
    <property type="term" value="C:plasma membrane"/>
    <property type="evidence" value="ECO:0007669"/>
    <property type="project" value="TreeGrafter"/>
</dbReference>
<feature type="domain" description="Hemerythrin-like" evidence="1">
    <location>
        <begin position="22"/>
        <end position="156"/>
    </location>
</feature>
<organism evidence="2 3">
    <name type="scientific">Neobacillus bataviensis</name>
    <dbReference type="NCBI Taxonomy" id="220685"/>
    <lineage>
        <taxon>Bacteria</taxon>
        <taxon>Bacillati</taxon>
        <taxon>Bacillota</taxon>
        <taxon>Bacilli</taxon>
        <taxon>Bacillales</taxon>
        <taxon>Bacillaceae</taxon>
        <taxon>Neobacillus</taxon>
    </lineage>
</organism>
<dbReference type="InterPro" id="IPR012312">
    <property type="entry name" value="Hemerythrin-like"/>
</dbReference>
<dbReference type="Pfam" id="PF01814">
    <property type="entry name" value="Hemerythrin"/>
    <property type="match status" value="1"/>
</dbReference>
<proteinExistence type="predicted"/>
<dbReference type="PANTHER" id="PTHR39966">
    <property type="entry name" value="BLL2471 PROTEIN-RELATED"/>
    <property type="match status" value="1"/>
</dbReference>
<comment type="caution">
    <text evidence="2">The sequence shown here is derived from an EMBL/GenBank/DDBJ whole genome shotgun (WGS) entry which is preliminary data.</text>
</comment>
<dbReference type="PANTHER" id="PTHR39966:SF1">
    <property type="entry name" value="HEMERYTHRIN-LIKE DOMAIN-CONTAINING PROTEIN"/>
    <property type="match status" value="1"/>
</dbReference>
<protein>
    <submittedName>
        <fullName evidence="2">Hemerythrin HHE cation binding domain-containing protein</fullName>
    </submittedName>
</protein>
<evidence type="ECO:0000313" key="2">
    <source>
        <dbReference type="EMBL" id="TWE09029.1"/>
    </source>
</evidence>
<evidence type="ECO:0000259" key="1">
    <source>
        <dbReference type="Pfam" id="PF01814"/>
    </source>
</evidence>
<gene>
    <name evidence="2" type="ORF">FB550_1011061</name>
</gene>
<name>A0A561E083_9BACI</name>
<keyword evidence="3" id="KW-1185">Reference proteome</keyword>
<dbReference type="Gene3D" id="1.20.120.520">
    <property type="entry name" value="nmb1532 protein domain like"/>
    <property type="match status" value="1"/>
</dbReference>
<accession>A0A561E083</accession>
<dbReference type="Proteomes" id="UP000319671">
    <property type="component" value="Unassembled WGS sequence"/>
</dbReference>
<reference evidence="2 3" key="1">
    <citation type="submission" date="2019-06" db="EMBL/GenBank/DDBJ databases">
        <title>Sorghum-associated microbial communities from plants grown in Nebraska, USA.</title>
        <authorList>
            <person name="Schachtman D."/>
        </authorList>
    </citation>
    <scope>NUCLEOTIDE SEQUENCE [LARGE SCALE GENOMIC DNA]</scope>
    <source>
        <strain evidence="2 3">2482</strain>
    </source>
</reference>
<dbReference type="AlphaFoldDB" id="A0A561E083"/>
<evidence type="ECO:0000313" key="3">
    <source>
        <dbReference type="Proteomes" id="UP000319671"/>
    </source>
</evidence>